<sequence length="80" mass="9325">MHSIKDIISTGTSYINNINSNKNFYDCDPLLIGIARNSVHNRNEYRTLIKFDNLRLRHIKSAFLYIFLNGVRSNTHKVTI</sequence>
<dbReference type="RefSeq" id="WP_044040582.1">
    <property type="nucleotide sequence ID" value="NZ_HG917869.1"/>
</dbReference>
<gene>
    <name evidence="1" type="ORF">CM240_3294</name>
</gene>
<dbReference type="Proteomes" id="UP000019426">
    <property type="component" value="Chromosome M2/40_rep2"/>
</dbReference>
<organism evidence="1 2">
    <name type="scientific">Clostridium bornimense</name>
    <dbReference type="NCBI Taxonomy" id="1216932"/>
    <lineage>
        <taxon>Bacteria</taxon>
        <taxon>Bacillati</taxon>
        <taxon>Bacillota</taxon>
        <taxon>Clostridia</taxon>
        <taxon>Eubacteriales</taxon>
        <taxon>Clostridiaceae</taxon>
        <taxon>Clostridium</taxon>
    </lineage>
</organism>
<name>W6S0J4_9CLOT</name>
<dbReference type="KEGG" id="clt:CM240_3294"/>
<evidence type="ECO:0000313" key="1">
    <source>
        <dbReference type="EMBL" id="CDM70411.1"/>
    </source>
</evidence>
<keyword evidence="2" id="KW-1185">Reference proteome</keyword>
<proteinExistence type="predicted"/>
<protein>
    <submittedName>
        <fullName evidence="1">Uncharacterized protein</fullName>
    </submittedName>
</protein>
<evidence type="ECO:0000313" key="2">
    <source>
        <dbReference type="Proteomes" id="UP000019426"/>
    </source>
</evidence>
<reference evidence="1 2" key="1">
    <citation type="submission" date="2013-11" db="EMBL/GenBank/DDBJ databases">
        <title>Complete genome sequence of Clostridum sp. M2/40.</title>
        <authorList>
            <person name="Wibberg D."/>
            <person name="Puehler A."/>
            <person name="Schlueter A."/>
        </authorList>
    </citation>
    <scope>NUCLEOTIDE SEQUENCE [LARGE SCALE GENOMIC DNA]</scope>
    <source>
        <strain evidence="2">M2/40</strain>
    </source>
</reference>
<accession>W6S0J4</accession>
<dbReference type="HOGENOM" id="CLU_2583471_0_0_9"/>
<dbReference type="OrthoDB" id="1935656at2"/>
<dbReference type="EMBL" id="HG917869">
    <property type="protein sequence ID" value="CDM70411.1"/>
    <property type="molecule type" value="Genomic_DNA"/>
</dbReference>
<dbReference type="AlphaFoldDB" id="W6S0J4"/>